<comment type="caution">
    <text evidence="4">The sequence shown here is derived from an EMBL/GenBank/DDBJ whole genome shotgun (WGS) entry which is preliminary data.</text>
</comment>
<dbReference type="InterPro" id="IPR000160">
    <property type="entry name" value="GGDEF_dom"/>
</dbReference>
<evidence type="ECO:0000256" key="2">
    <source>
        <dbReference type="ARBA" id="ARBA00034247"/>
    </source>
</evidence>
<evidence type="ECO:0000313" key="5">
    <source>
        <dbReference type="Proteomes" id="UP000011223"/>
    </source>
</evidence>
<dbReference type="eggNOG" id="COG3706">
    <property type="taxonomic scope" value="Bacteria"/>
</dbReference>
<dbReference type="Proteomes" id="UP000011223">
    <property type="component" value="Unassembled WGS sequence"/>
</dbReference>
<dbReference type="NCBIfam" id="TIGR00254">
    <property type="entry name" value="GGDEF"/>
    <property type="match status" value="1"/>
</dbReference>
<feature type="domain" description="GGDEF" evidence="3">
    <location>
        <begin position="275"/>
        <end position="400"/>
    </location>
</feature>
<gene>
    <name evidence="4" type="ORF">D515_02939</name>
</gene>
<dbReference type="CDD" id="cd01949">
    <property type="entry name" value="GGDEF"/>
    <property type="match status" value="1"/>
</dbReference>
<organism evidence="4 5">
    <name type="scientific">Grimontia indica</name>
    <dbReference type="NCBI Taxonomy" id="1056512"/>
    <lineage>
        <taxon>Bacteria</taxon>
        <taxon>Pseudomonadati</taxon>
        <taxon>Pseudomonadota</taxon>
        <taxon>Gammaproteobacteria</taxon>
        <taxon>Vibrionales</taxon>
        <taxon>Vibrionaceae</taxon>
        <taxon>Grimontia</taxon>
    </lineage>
</organism>
<keyword evidence="5" id="KW-1185">Reference proteome</keyword>
<dbReference type="GO" id="GO:0043709">
    <property type="term" value="P:cell adhesion involved in single-species biofilm formation"/>
    <property type="evidence" value="ECO:0007669"/>
    <property type="project" value="TreeGrafter"/>
</dbReference>
<dbReference type="Pfam" id="PF00990">
    <property type="entry name" value="GGDEF"/>
    <property type="match status" value="1"/>
</dbReference>
<sequence>MVHAKQLIKTIDEEYRQLYSTIRRFGSFYNNTSVQAFNAGEYKVGDTSILVRENNTAVKDLAGGLDKLNDRLKTCAPDSVWSISVLENPSTFGIFHPMRPGYQDLFKSYAMHENLKSLIEREHLGNIYQEFYGCTTRITEVYEEAVTKQKVRTIYFPIHNRKSLDAIVAVDIKATHTNNIVDKYNANHHTTLNLNGENNIYDEPATLPCSNDGPVNIGFHYLDVLKHALWPSFISAILLHLGYRLMCRRGRSIKNDEMTGLFRRDYYEPKFRRMNNFSMLVIDIDHFKQINDTHGHIKGDEVLTACAQIILAQIRAEDVAVRWGGEEFVVMFKDMQRGAMFDKAEQIRQSISARYIANLPVTVSIGGHSAMNTTFSKAYKAADAALYQSKHRGRNKVTLA</sequence>
<name>R1GQ68_9GAMM</name>
<dbReference type="EC" id="2.7.7.65" evidence="1"/>
<dbReference type="PANTHER" id="PTHR45138">
    <property type="entry name" value="REGULATORY COMPONENTS OF SENSORY TRANSDUCTION SYSTEM"/>
    <property type="match status" value="1"/>
</dbReference>
<dbReference type="GO" id="GO:0005886">
    <property type="term" value="C:plasma membrane"/>
    <property type="evidence" value="ECO:0007669"/>
    <property type="project" value="TreeGrafter"/>
</dbReference>
<dbReference type="RefSeq" id="WP_002540555.1">
    <property type="nucleotide sequence ID" value="NZ_ANFM02000033.1"/>
</dbReference>
<evidence type="ECO:0000313" key="4">
    <source>
        <dbReference type="EMBL" id="EOD78368.1"/>
    </source>
</evidence>
<dbReference type="GO" id="GO:0052621">
    <property type="term" value="F:diguanylate cyclase activity"/>
    <property type="evidence" value="ECO:0007669"/>
    <property type="project" value="UniProtKB-EC"/>
</dbReference>
<dbReference type="PROSITE" id="PS50887">
    <property type="entry name" value="GGDEF"/>
    <property type="match status" value="1"/>
</dbReference>
<comment type="catalytic activity">
    <reaction evidence="2">
        <text>2 GTP = 3',3'-c-di-GMP + 2 diphosphate</text>
        <dbReference type="Rhea" id="RHEA:24898"/>
        <dbReference type="ChEBI" id="CHEBI:33019"/>
        <dbReference type="ChEBI" id="CHEBI:37565"/>
        <dbReference type="ChEBI" id="CHEBI:58805"/>
        <dbReference type="EC" id="2.7.7.65"/>
    </reaction>
</comment>
<reference evidence="4 5" key="1">
    <citation type="journal article" date="2014" name="PLoS ONE">
        <title>Grimontia indica AK16(T), sp. nov., Isolated from a Seawater Sample Reports the Presence of Pathogenic Genes Similar to Vibrio Genus.</title>
        <authorList>
            <person name="Singh A."/>
            <person name="Vaidya B."/>
            <person name="Khatri I."/>
            <person name="Srinivas T.N."/>
            <person name="Subramanian S."/>
            <person name="Korpole S."/>
            <person name="Pinnaka A.K."/>
        </authorList>
    </citation>
    <scope>NUCLEOTIDE SEQUENCE [LARGE SCALE GENOMIC DNA]</scope>
    <source>
        <strain evidence="4 5">AK16</strain>
    </source>
</reference>
<dbReference type="AlphaFoldDB" id="R1GQ68"/>
<evidence type="ECO:0000256" key="1">
    <source>
        <dbReference type="ARBA" id="ARBA00012528"/>
    </source>
</evidence>
<protein>
    <recommendedName>
        <fullName evidence="1">diguanylate cyclase</fullName>
        <ecNumber evidence="1">2.7.7.65</ecNumber>
    </recommendedName>
</protein>
<dbReference type="PANTHER" id="PTHR45138:SF9">
    <property type="entry name" value="DIGUANYLATE CYCLASE DGCM-RELATED"/>
    <property type="match status" value="1"/>
</dbReference>
<evidence type="ECO:0000259" key="3">
    <source>
        <dbReference type="PROSITE" id="PS50887"/>
    </source>
</evidence>
<dbReference type="SUPFAM" id="SSF55073">
    <property type="entry name" value="Nucleotide cyclase"/>
    <property type="match status" value="1"/>
</dbReference>
<dbReference type="Gene3D" id="3.30.70.270">
    <property type="match status" value="1"/>
</dbReference>
<dbReference type="EMBL" id="ANFM02000033">
    <property type="protein sequence ID" value="EOD78368.1"/>
    <property type="molecule type" value="Genomic_DNA"/>
</dbReference>
<accession>R1GQ68</accession>
<dbReference type="SMART" id="SM00267">
    <property type="entry name" value="GGDEF"/>
    <property type="match status" value="1"/>
</dbReference>
<dbReference type="InterPro" id="IPR029787">
    <property type="entry name" value="Nucleotide_cyclase"/>
</dbReference>
<proteinExistence type="predicted"/>
<dbReference type="GO" id="GO:1902201">
    <property type="term" value="P:negative regulation of bacterial-type flagellum-dependent cell motility"/>
    <property type="evidence" value="ECO:0007669"/>
    <property type="project" value="TreeGrafter"/>
</dbReference>
<dbReference type="InterPro" id="IPR043128">
    <property type="entry name" value="Rev_trsase/Diguanyl_cyclase"/>
</dbReference>
<dbReference type="InterPro" id="IPR050469">
    <property type="entry name" value="Diguanylate_Cyclase"/>
</dbReference>